<dbReference type="EMBL" id="SBIW01000007">
    <property type="protein sequence ID" value="RWY50031.1"/>
    <property type="molecule type" value="Genomic_DNA"/>
</dbReference>
<accession>A0A3S3YTM5</accession>
<gene>
    <name evidence="2" type="ORF">EPL05_14810</name>
</gene>
<protein>
    <submittedName>
        <fullName evidence="2">Uncharacterized protein</fullName>
    </submittedName>
</protein>
<name>A0A3S3YTM5_9SPHI</name>
<dbReference type="Proteomes" id="UP000286701">
    <property type="component" value="Unassembled WGS sequence"/>
</dbReference>
<evidence type="ECO:0000313" key="2">
    <source>
        <dbReference type="EMBL" id="RWY50031.1"/>
    </source>
</evidence>
<dbReference type="AlphaFoldDB" id="A0A3S3YTM5"/>
<feature type="region of interest" description="Disordered" evidence="1">
    <location>
        <begin position="30"/>
        <end position="71"/>
    </location>
</feature>
<reference evidence="2 3" key="1">
    <citation type="submission" date="2019-01" db="EMBL/GenBank/DDBJ databases">
        <title>Mucilaginibacter antarcticum sp. nov., isolated from antarctic soil.</title>
        <authorList>
            <person name="Yan Y.-Q."/>
            <person name="Du Z.-J."/>
        </authorList>
    </citation>
    <scope>NUCLEOTIDE SEQUENCE [LARGE SCALE GENOMIC DNA]</scope>
    <source>
        <strain evidence="2 3">F01003</strain>
    </source>
</reference>
<dbReference type="RefSeq" id="WP_128534761.1">
    <property type="nucleotide sequence ID" value="NZ_SBIW01000007.1"/>
</dbReference>
<evidence type="ECO:0000256" key="1">
    <source>
        <dbReference type="SAM" id="MobiDB-lite"/>
    </source>
</evidence>
<sequence>MKKIIPFVAMAVVAISIYSCQKDHSVTPKGTIGSISKNMKKDTTPPSFRAFRDTTPPASATFLRDTTPPSK</sequence>
<proteinExistence type="predicted"/>
<evidence type="ECO:0000313" key="3">
    <source>
        <dbReference type="Proteomes" id="UP000286701"/>
    </source>
</evidence>
<organism evidence="2 3">
    <name type="scientific">Mucilaginibacter gilvus</name>
    <dbReference type="NCBI Taxonomy" id="2305909"/>
    <lineage>
        <taxon>Bacteria</taxon>
        <taxon>Pseudomonadati</taxon>
        <taxon>Bacteroidota</taxon>
        <taxon>Sphingobacteriia</taxon>
        <taxon>Sphingobacteriales</taxon>
        <taxon>Sphingobacteriaceae</taxon>
        <taxon>Mucilaginibacter</taxon>
    </lineage>
</organism>
<keyword evidence="3" id="KW-1185">Reference proteome</keyword>
<dbReference type="OrthoDB" id="799506at2"/>
<comment type="caution">
    <text evidence="2">The sequence shown here is derived from an EMBL/GenBank/DDBJ whole genome shotgun (WGS) entry which is preliminary data.</text>
</comment>
<dbReference type="PROSITE" id="PS51257">
    <property type="entry name" value="PROKAR_LIPOPROTEIN"/>
    <property type="match status" value="1"/>
</dbReference>